<dbReference type="SUPFAM" id="SSF56672">
    <property type="entry name" value="DNA/RNA polymerases"/>
    <property type="match status" value="1"/>
</dbReference>
<reference evidence="3" key="1">
    <citation type="submission" date="2019-10" db="EMBL/GenBank/DDBJ databases">
        <title>Muricauda hadale sp. nov., a piezophilic bacterium isolated from hadopelagic water of the Mariana Trench.</title>
        <authorList>
            <person name="Wei Y."/>
        </authorList>
    </citation>
    <scope>NUCLEOTIDE SEQUENCE [LARGE SCALE GENOMIC DNA]</scope>
    <source>
        <strain evidence="3">MT-229</strain>
    </source>
</reference>
<dbReference type="AlphaFoldDB" id="A0A5N5IQR3"/>
<dbReference type="PANTHER" id="PTHR34047:SF8">
    <property type="entry name" value="PROTEIN YKFC"/>
    <property type="match status" value="1"/>
</dbReference>
<dbReference type="InterPro" id="IPR051083">
    <property type="entry name" value="GrpII_Intron_Splice-Mob/Def"/>
</dbReference>
<accession>A0A5N5IQR3</accession>
<sequence>MDDFLEYYAESSLVKMLCKHRARISHQRHKKHMIRDISLHDRTNKISIPKTDKEFIFLQSIFPSRRNWKKLNQYERLHKTKFTNSIERNQHRLWKSYKHEKYLVEKKAKKPENWYQNLTDFCKSIREKVDKIETNGYKIDKPTIFPLPKSLKSGIFEYRPIAKYKIEDKIITSAFARYLTVKFDDIFLDCSYAFRARRNGEIPNHHDSIIRILKHKKKFKKLWVAECDIQKFFDTVQHIHLEKIFIEAINRLRKNGIDISPKAMRLFHLFLNSYSFNKDVLPKNLDPNYFKKNGVPPGIFKWVGGYLKTCYDKDYVNNYRIGVPQGNAVSCFISNLILSKIDEEVLRTDENLMYVRYCDDMVIAHTDKVICKKALETYKKGIKDNFLLYHDSEKIQDYKKSPKVFWKFKSKEPYFWGNKHEGVNNVPWLSFVGYQINYKGNIRVRKSSINKEIRKQIKETQRILHALGMDKNRELADIDKFSRKSQNQIIFSLQQRLISMSVGRMTLYNYELEDFNQGLCWTNGFFLLSNNTISKKQLKKLDKSREQQISYIKRKIKKLQKETEDIDDIPKHLRDIYFGKPFSYFQYIDK</sequence>
<comment type="similarity">
    <text evidence="1">Belongs to the bacterial reverse transcriptase family.</text>
</comment>
<gene>
    <name evidence="3" type="ORF">FOT42_016650</name>
</gene>
<proteinExistence type="inferred from homology"/>
<evidence type="ECO:0000313" key="4">
    <source>
        <dbReference type="Proteomes" id="UP000319204"/>
    </source>
</evidence>
<name>A0A5N5IQR3_9FLAO</name>
<comment type="caution">
    <text evidence="3">The sequence shown here is derived from an EMBL/GenBank/DDBJ whole genome shotgun (WGS) entry which is preliminary data.</text>
</comment>
<dbReference type="Proteomes" id="UP000319204">
    <property type="component" value="Unassembled WGS sequence"/>
</dbReference>
<keyword evidence="4" id="KW-1185">Reference proteome</keyword>
<dbReference type="InterPro" id="IPR000477">
    <property type="entry name" value="RT_dom"/>
</dbReference>
<evidence type="ECO:0000259" key="2">
    <source>
        <dbReference type="PROSITE" id="PS50878"/>
    </source>
</evidence>
<evidence type="ECO:0000256" key="1">
    <source>
        <dbReference type="ARBA" id="ARBA00034120"/>
    </source>
</evidence>
<dbReference type="InterPro" id="IPR043502">
    <property type="entry name" value="DNA/RNA_pol_sf"/>
</dbReference>
<dbReference type="PANTHER" id="PTHR34047">
    <property type="entry name" value="NUCLEAR INTRON MATURASE 1, MITOCHONDRIAL-RELATED"/>
    <property type="match status" value="1"/>
</dbReference>
<dbReference type="PROSITE" id="PS50878">
    <property type="entry name" value="RT_POL"/>
    <property type="match status" value="1"/>
</dbReference>
<dbReference type="OrthoDB" id="9780724at2"/>
<organism evidence="3 4">
    <name type="scientific">Flagellimonas hadalis</name>
    <dbReference type="NCBI Taxonomy" id="2597517"/>
    <lineage>
        <taxon>Bacteria</taxon>
        <taxon>Pseudomonadati</taxon>
        <taxon>Bacteroidota</taxon>
        <taxon>Flavobacteriia</taxon>
        <taxon>Flavobacteriales</taxon>
        <taxon>Flavobacteriaceae</taxon>
        <taxon>Flagellimonas</taxon>
    </lineage>
</organism>
<protein>
    <recommendedName>
        <fullName evidence="2">Reverse transcriptase domain-containing protein</fullName>
    </recommendedName>
</protein>
<feature type="domain" description="Reverse transcriptase" evidence="2">
    <location>
        <begin position="128"/>
        <end position="436"/>
    </location>
</feature>
<evidence type="ECO:0000313" key="3">
    <source>
        <dbReference type="EMBL" id="KAB5484499.1"/>
    </source>
</evidence>
<dbReference type="EMBL" id="VNIK02000016">
    <property type="protein sequence ID" value="KAB5484499.1"/>
    <property type="molecule type" value="Genomic_DNA"/>
</dbReference>
<dbReference type="Pfam" id="PF00078">
    <property type="entry name" value="RVT_1"/>
    <property type="match status" value="1"/>
</dbReference>